<proteinExistence type="predicted"/>
<dbReference type="Proteomes" id="UP000785679">
    <property type="component" value="Unassembled WGS sequence"/>
</dbReference>
<evidence type="ECO:0000256" key="1">
    <source>
        <dbReference type="SAM" id="MobiDB-lite"/>
    </source>
</evidence>
<feature type="region of interest" description="Disordered" evidence="1">
    <location>
        <begin position="197"/>
        <end position="220"/>
    </location>
</feature>
<evidence type="ECO:0000313" key="3">
    <source>
        <dbReference type="Proteomes" id="UP000785679"/>
    </source>
</evidence>
<feature type="compositionally biased region" description="Polar residues" evidence="1">
    <location>
        <begin position="197"/>
        <end position="209"/>
    </location>
</feature>
<name>A0A8J8P5C7_HALGN</name>
<feature type="compositionally biased region" description="Low complexity" evidence="1">
    <location>
        <begin position="71"/>
        <end position="82"/>
    </location>
</feature>
<feature type="compositionally biased region" description="Low complexity" evidence="1">
    <location>
        <begin position="409"/>
        <end position="426"/>
    </location>
</feature>
<dbReference type="EMBL" id="RRYP01001244">
    <property type="protein sequence ID" value="TNV86199.1"/>
    <property type="molecule type" value="Genomic_DNA"/>
</dbReference>
<gene>
    <name evidence="2" type="ORF">FGO68_gene9354</name>
</gene>
<evidence type="ECO:0000313" key="2">
    <source>
        <dbReference type="EMBL" id="TNV86199.1"/>
    </source>
</evidence>
<reference evidence="2" key="1">
    <citation type="submission" date="2019-06" db="EMBL/GenBank/DDBJ databases">
        <authorList>
            <person name="Zheng W."/>
        </authorList>
    </citation>
    <scope>NUCLEOTIDE SEQUENCE</scope>
    <source>
        <strain evidence="2">QDHG01</strain>
    </source>
</reference>
<dbReference type="AlphaFoldDB" id="A0A8J8P5C7"/>
<feature type="region of interest" description="Disordered" evidence="1">
    <location>
        <begin position="409"/>
        <end position="441"/>
    </location>
</feature>
<keyword evidence="3" id="KW-1185">Reference proteome</keyword>
<feature type="region of interest" description="Disordered" evidence="1">
    <location>
        <begin position="244"/>
        <end position="268"/>
    </location>
</feature>
<feature type="compositionally biased region" description="Basic and acidic residues" evidence="1">
    <location>
        <begin position="31"/>
        <end position="41"/>
    </location>
</feature>
<feature type="region of interest" description="Disordered" evidence="1">
    <location>
        <begin position="1"/>
        <end position="116"/>
    </location>
</feature>
<organism evidence="2 3">
    <name type="scientific">Halteria grandinella</name>
    <dbReference type="NCBI Taxonomy" id="5974"/>
    <lineage>
        <taxon>Eukaryota</taxon>
        <taxon>Sar</taxon>
        <taxon>Alveolata</taxon>
        <taxon>Ciliophora</taxon>
        <taxon>Intramacronucleata</taxon>
        <taxon>Spirotrichea</taxon>
        <taxon>Stichotrichia</taxon>
        <taxon>Sporadotrichida</taxon>
        <taxon>Halteriidae</taxon>
        <taxon>Halteria</taxon>
    </lineage>
</organism>
<accession>A0A8J8P5C7</accession>
<feature type="compositionally biased region" description="Polar residues" evidence="1">
    <location>
        <begin position="48"/>
        <end position="62"/>
    </location>
</feature>
<comment type="caution">
    <text evidence="2">The sequence shown here is derived from an EMBL/GenBank/DDBJ whole genome shotgun (WGS) entry which is preliminary data.</text>
</comment>
<protein>
    <submittedName>
        <fullName evidence="2">Uncharacterized protein</fullName>
    </submittedName>
</protein>
<sequence length="689" mass="75690">MGGATSVTEEDTGNMGGNGTTSNDVSSEPSARQDKNEESKVLGKRPNNIVTVITSSAAQNGKRTNKGGLTGVSSLTGTTQGGFQSKSGSNNGGVKINGGGFINTAGKGKSGQQPSQLTKKQLDEFNKANGTAAGASMDIDSLSEDGQQAVLDLFQILMKTYKSISEPQASINQHAMIDTISGKGSANAAQALKRSDGVTTQANIQSKNLSKGGKKVDGGPSQVEDLNRTAIEAYNNNQNELNQAASSVDHQQPQHQPNYPPNTGSALGGMTQEEAALQDQQRQQQLINQQLILLASQHPEMQTADFMNILQQFGITDPSLISNAPFIELLLKQQMGIQDSYQVIQGMHGMPPGYPISAAYAGSAPGGPGMIAKEGFIQPGMPQNYSFQMQKYSHVTIAYMIKEKINSKRQLQQQPSYQPQQHVPSQGFAPPPQIQTPQVPNEAQLQQQLNSQIATMNAQTMQQQQLMQTIQGQTQQQAQMISHQMQQHQAQNQLQHSKAPITQQTPQPVMQELTPEEMYHLQQQYLQQQQLQGGIPGGAMYIQGAPQGYTIEDQHQIAAQEAQYQDQITNELRQILATLKPQEQETFIRDQLQTNPHLQPFFMRVLSMGLPNQQVVETSQPQMQQHQIIAADTQNGQQQILDHQQYQMLLMQQQQQAALQAQMQQLVPGWDHLSPQDQLMYIHQLQYQQ</sequence>